<keyword evidence="6" id="KW-1185">Reference proteome</keyword>
<dbReference type="GO" id="GO:0016491">
    <property type="term" value="F:oxidoreductase activity"/>
    <property type="evidence" value="ECO:0007669"/>
    <property type="project" value="UniProtKB-KW"/>
</dbReference>
<dbReference type="PIRSF" id="PIRSF000126">
    <property type="entry name" value="11-beta-HSD1"/>
    <property type="match status" value="1"/>
</dbReference>
<dbReference type="SMART" id="SM00822">
    <property type="entry name" value="PKS_KR"/>
    <property type="match status" value="1"/>
</dbReference>
<evidence type="ECO:0000313" key="5">
    <source>
        <dbReference type="EMBL" id="PVA06322.1"/>
    </source>
</evidence>
<dbReference type="OrthoDB" id="9808814at2"/>
<dbReference type="SUPFAM" id="SSF51735">
    <property type="entry name" value="NAD(P)-binding Rossmann-fold domains"/>
    <property type="match status" value="1"/>
</dbReference>
<evidence type="ECO:0000259" key="4">
    <source>
        <dbReference type="SMART" id="SM00822"/>
    </source>
</evidence>
<dbReference type="AlphaFoldDB" id="A0A2T7FVY5"/>
<protein>
    <submittedName>
        <fullName evidence="5">Short-chain dehydrogenase</fullName>
    </submittedName>
</protein>
<dbReference type="InterPro" id="IPR057326">
    <property type="entry name" value="KR_dom"/>
</dbReference>
<dbReference type="Proteomes" id="UP000244817">
    <property type="component" value="Unassembled WGS sequence"/>
</dbReference>
<dbReference type="PANTHER" id="PTHR42901:SF1">
    <property type="entry name" value="ALCOHOL DEHYDROGENASE"/>
    <property type="match status" value="1"/>
</dbReference>
<organism evidence="5 6">
    <name type="scientific">Thalassorhabdomicrobium marinisediminis</name>
    <dbReference type="NCBI Taxonomy" id="2170577"/>
    <lineage>
        <taxon>Bacteria</taxon>
        <taxon>Pseudomonadati</taxon>
        <taxon>Pseudomonadota</taxon>
        <taxon>Alphaproteobacteria</taxon>
        <taxon>Rhodobacterales</taxon>
        <taxon>Paracoccaceae</taxon>
        <taxon>Thalassorhabdomicrobium</taxon>
    </lineage>
</organism>
<evidence type="ECO:0000256" key="2">
    <source>
        <dbReference type="ARBA" id="ARBA00023002"/>
    </source>
</evidence>
<dbReference type="InterPro" id="IPR036291">
    <property type="entry name" value="NAD(P)-bd_dom_sf"/>
</dbReference>
<dbReference type="RefSeq" id="WP_108641101.1">
    <property type="nucleotide sequence ID" value="NZ_QCYG01000006.1"/>
</dbReference>
<dbReference type="InterPro" id="IPR002347">
    <property type="entry name" value="SDR_fam"/>
</dbReference>
<evidence type="ECO:0000256" key="1">
    <source>
        <dbReference type="ARBA" id="ARBA00006484"/>
    </source>
</evidence>
<evidence type="ECO:0000256" key="3">
    <source>
        <dbReference type="RuleBase" id="RU000363"/>
    </source>
</evidence>
<evidence type="ECO:0000313" key="6">
    <source>
        <dbReference type="Proteomes" id="UP000244817"/>
    </source>
</evidence>
<dbReference type="PANTHER" id="PTHR42901">
    <property type="entry name" value="ALCOHOL DEHYDROGENASE"/>
    <property type="match status" value="1"/>
</dbReference>
<dbReference type="PRINTS" id="PR00080">
    <property type="entry name" value="SDRFAMILY"/>
</dbReference>
<keyword evidence="2" id="KW-0560">Oxidoreductase</keyword>
<dbReference type="Gene3D" id="3.40.50.720">
    <property type="entry name" value="NAD(P)-binding Rossmann-like Domain"/>
    <property type="match status" value="1"/>
</dbReference>
<sequence>MPNTALITGASSGIGAELARYHASKSGDLILVARREAALNDLLRELEEAHGVTVHVIAQDLGADGGPEAVIEAVEALGVPVEILINNAGFGGHGRHIDRDLAEEQAMIDLNVKALVTLTHHFSAKMAARGAGRILQVGSTAGFMPGPLQAVYFATKAFVNSYSQAIDQELRGKGVTCTVLAPGYVETEFADRADLTGTDLTKSGATAQSVAKHGYDAMMAGKLVTINDRKIAVALRSLTLMPRRAVLKLVEKMQTKQG</sequence>
<comment type="caution">
    <text evidence="5">The sequence shown here is derived from an EMBL/GenBank/DDBJ whole genome shotgun (WGS) entry which is preliminary data.</text>
</comment>
<dbReference type="EMBL" id="QCYG01000006">
    <property type="protein sequence ID" value="PVA06322.1"/>
    <property type="molecule type" value="Genomic_DNA"/>
</dbReference>
<reference evidence="5 6" key="1">
    <citation type="submission" date="2018-04" db="EMBL/GenBank/DDBJ databases">
        <title>Pelagivirga bohaiensis gen. nov., sp. nov., a bacterium isolated from the Bohai Sea.</title>
        <authorList>
            <person name="Ji X."/>
        </authorList>
    </citation>
    <scope>NUCLEOTIDE SEQUENCE [LARGE SCALE GENOMIC DNA]</scope>
    <source>
        <strain evidence="5 6">BH-SD16</strain>
    </source>
</reference>
<dbReference type="Pfam" id="PF00106">
    <property type="entry name" value="adh_short"/>
    <property type="match status" value="1"/>
</dbReference>
<feature type="domain" description="Ketoreductase" evidence="4">
    <location>
        <begin position="3"/>
        <end position="188"/>
    </location>
</feature>
<dbReference type="PRINTS" id="PR00081">
    <property type="entry name" value="GDHRDH"/>
</dbReference>
<gene>
    <name evidence="5" type="ORF">DC363_10475</name>
</gene>
<name>A0A2T7FVY5_9RHOB</name>
<accession>A0A2T7FVY5</accession>
<comment type="similarity">
    <text evidence="1 3">Belongs to the short-chain dehydrogenases/reductases (SDR) family.</text>
</comment>
<proteinExistence type="inferred from homology"/>